<name>A0A9W4UH12_9PLEO</name>
<keyword evidence="2" id="KW-1185">Reference proteome</keyword>
<comment type="caution">
    <text evidence="1">The sequence shown here is derived from an EMBL/GenBank/DDBJ whole genome shotgun (WGS) entry which is preliminary data.</text>
</comment>
<proteinExistence type="predicted"/>
<gene>
    <name evidence="1" type="ORF">PDIGIT_LOCUS7623</name>
</gene>
<protein>
    <submittedName>
        <fullName evidence="1">Uncharacterized protein</fullName>
    </submittedName>
</protein>
<dbReference type="Proteomes" id="UP001152607">
    <property type="component" value="Unassembled WGS sequence"/>
</dbReference>
<sequence>MCALPLIHSLHNLLGYRLGIQTPTLKPFEQLRACVSLAHDDSPHTWRLVNFRKLRSEALVEYERCGLSRCVVDHPGCGCVCSLRSDCDNLPVIALDHGWEKLLR</sequence>
<dbReference type="AlphaFoldDB" id="A0A9W4UH12"/>
<accession>A0A9W4UH12</accession>
<evidence type="ECO:0000313" key="2">
    <source>
        <dbReference type="Proteomes" id="UP001152607"/>
    </source>
</evidence>
<reference evidence="1" key="1">
    <citation type="submission" date="2023-01" db="EMBL/GenBank/DDBJ databases">
        <authorList>
            <person name="Van Ghelder C."/>
            <person name="Rancurel C."/>
        </authorList>
    </citation>
    <scope>NUCLEOTIDE SEQUENCE</scope>
    <source>
        <strain evidence="1">CNCM I-4278</strain>
    </source>
</reference>
<evidence type="ECO:0000313" key="1">
    <source>
        <dbReference type="EMBL" id="CAI6334562.1"/>
    </source>
</evidence>
<dbReference type="EMBL" id="CAOQHR010000005">
    <property type="protein sequence ID" value="CAI6334562.1"/>
    <property type="molecule type" value="Genomic_DNA"/>
</dbReference>
<organism evidence="1 2">
    <name type="scientific">Periconia digitata</name>
    <dbReference type="NCBI Taxonomy" id="1303443"/>
    <lineage>
        <taxon>Eukaryota</taxon>
        <taxon>Fungi</taxon>
        <taxon>Dikarya</taxon>
        <taxon>Ascomycota</taxon>
        <taxon>Pezizomycotina</taxon>
        <taxon>Dothideomycetes</taxon>
        <taxon>Pleosporomycetidae</taxon>
        <taxon>Pleosporales</taxon>
        <taxon>Massarineae</taxon>
        <taxon>Periconiaceae</taxon>
        <taxon>Periconia</taxon>
    </lineage>
</organism>